<dbReference type="EMBL" id="CAJNOO010003695">
    <property type="protein sequence ID" value="CAF1350578.1"/>
    <property type="molecule type" value="Genomic_DNA"/>
</dbReference>
<dbReference type="EMBL" id="CAJOAX010005443">
    <property type="protein sequence ID" value="CAF3948105.1"/>
    <property type="molecule type" value="Genomic_DNA"/>
</dbReference>
<proteinExistence type="predicted"/>
<dbReference type="OrthoDB" id="10062664at2759"/>
<dbReference type="Proteomes" id="UP000663823">
    <property type="component" value="Unassembled WGS sequence"/>
</dbReference>
<sequence>MNNSNMYNLSISPNNVLTLKGDEFYKFVQSVAGGGPLYDILKIQSINSTQLLLDTDDIFEIFKYDSPDLIEIKSKSYFKISGEYVVKAGIKNSSTYLTTRLKTKQQTLLNNY</sequence>
<accession>A0A819KN63</accession>
<reference evidence="2" key="1">
    <citation type="submission" date="2021-02" db="EMBL/GenBank/DDBJ databases">
        <authorList>
            <person name="Nowell W R."/>
        </authorList>
    </citation>
    <scope>NUCLEOTIDE SEQUENCE</scope>
</reference>
<dbReference type="AlphaFoldDB" id="A0A819KN63"/>
<name>A0A819KN63_9BILA</name>
<comment type="caution">
    <text evidence="2">The sequence shown here is derived from an EMBL/GenBank/DDBJ whole genome shotgun (WGS) entry which is preliminary data.</text>
</comment>
<organism evidence="2 3">
    <name type="scientific">Rotaria sordida</name>
    <dbReference type="NCBI Taxonomy" id="392033"/>
    <lineage>
        <taxon>Eukaryota</taxon>
        <taxon>Metazoa</taxon>
        <taxon>Spiralia</taxon>
        <taxon>Gnathifera</taxon>
        <taxon>Rotifera</taxon>
        <taxon>Eurotatoria</taxon>
        <taxon>Bdelloidea</taxon>
        <taxon>Philodinida</taxon>
        <taxon>Philodinidae</taxon>
        <taxon>Rotaria</taxon>
    </lineage>
</organism>
<dbReference type="Proteomes" id="UP000663882">
    <property type="component" value="Unassembled WGS sequence"/>
</dbReference>
<protein>
    <submittedName>
        <fullName evidence="2">Uncharacterized protein</fullName>
    </submittedName>
</protein>
<evidence type="ECO:0000313" key="1">
    <source>
        <dbReference type="EMBL" id="CAF1350578.1"/>
    </source>
</evidence>
<gene>
    <name evidence="2" type="ORF">OTI717_LOCUS26231</name>
    <name evidence="1" type="ORF">RFH988_LOCUS32278</name>
</gene>
<evidence type="ECO:0000313" key="3">
    <source>
        <dbReference type="Proteomes" id="UP000663823"/>
    </source>
</evidence>
<evidence type="ECO:0000313" key="2">
    <source>
        <dbReference type="EMBL" id="CAF3948105.1"/>
    </source>
</evidence>